<dbReference type="InterPro" id="IPR036390">
    <property type="entry name" value="WH_DNA-bd_sf"/>
</dbReference>
<dbReference type="InterPro" id="IPR036388">
    <property type="entry name" value="WH-like_DNA-bd_sf"/>
</dbReference>
<gene>
    <name evidence="1" type="ORF">vir215_00015</name>
</gene>
<dbReference type="Proteomes" id="UP001302265">
    <property type="component" value="Segment"/>
</dbReference>
<proteinExistence type="predicted"/>
<organism evidence="1 2">
    <name type="scientific">Caudoviricetes sp. vir215</name>
    <dbReference type="NCBI Taxonomy" id="3068354"/>
    <lineage>
        <taxon>Viruses</taxon>
        <taxon>Duplodnaviria</taxon>
        <taxon>Heunggongvirae</taxon>
        <taxon>Uroviricota</taxon>
        <taxon>Caudoviricetes</taxon>
    </lineage>
</organism>
<dbReference type="EMBL" id="BK063676">
    <property type="protein sequence ID" value="DBA35317.1"/>
    <property type="molecule type" value="Genomic_DNA"/>
</dbReference>
<accession>A0AA87CHM0</accession>
<reference evidence="1 2" key="1">
    <citation type="journal article" date="2023" name="Nat. Microbiol.">
        <title>A compendium of viruses from methanogenic archaea reveals their diversity and adaptations to the gut environment.</title>
        <authorList>
            <person name="Medvedeva S."/>
            <person name="Borrel G."/>
            <person name="Krupovic M."/>
            <person name="Gribaldo S."/>
        </authorList>
    </citation>
    <scope>NUCLEOTIDE SEQUENCE [LARGE SCALE GENOMIC DNA]</scope>
</reference>
<sequence length="72" mass="8001">MSVSRVYCVIVDLGRATIVEIARRTGLPPWRVANAISVLKGQGSIRMVGYRTNPAYGKGLAQRWVQIWEAVD</sequence>
<dbReference type="Gene3D" id="1.10.10.10">
    <property type="entry name" value="Winged helix-like DNA-binding domain superfamily/Winged helix DNA-binding domain"/>
    <property type="match status" value="1"/>
</dbReference>
<dbReference type="RefSeq" id="YP_011108870.1">
    <property type="nucleotide sequence ID" value="NC_092586.1"/>
</dbReference>
<dbReference type="SUPFAM" id="SSF46785">
    <property type="entry name" value="Winged helix' DNA-binding domain"/>
    <property type="match status" value="1"/>
</dbReference>
<evidence type="ECO:0000313" key="2">
    <source>
        <dbReference type="Proteomes" id="UP001302265"/>
    </source>
</evidence>
<protein>
    <submittedName>
        <fullName evidence="1">Uncharacterized protein</fullName>
    </submittedName>
</protein>
<keyword evidence="2" id="KW-1185">Reference proteome</keyword>
<name>A0AA87CHM0_9CAUD</name>
<dbReference type="GeneID" id="98835783"/>
<evidence type="ECO:0000313" key="1">
    <source>
        <dbReference type="EMBL" id="DBA35317.1"/>
    </source>
</evidence>